<sequence>MLRWHSGALADPRPRHPAALQYRQRSASSAPRRELLSRYGPCLKAPCLNTSKYLAQGQLAASRSPDEHLCDPHSHRAPGALPSLFRTAAKLLGTVALVLSAASIGSVAQARAETRGTAISSTAFSATAPSSTPYRGSASAHGSLPGQPATSTSRYRHTGIDLAEGQQASTGDGAHDVRPRVEEVVQGRGDCPGSRRGEWSDVKAVLLRNSRRGGRMGSSHCPAPQQLPTRLVCSVSLYGWGGQPMAYPRQSRCRPPPTSTIMRRGGPARQDCRWALPPLPDAAPTTALAAGWLGDGAARAPLKDLGTAAAGAAPAAPAAAPAAPAAAPTATAAPAAAGLAGW</sequence>
<evidence type="ECO:0000313" key="3">
    <source>
        <dbReference type="Proteomes" id="UP000485058"/>
    </source>
</evidence>
<keyword evidence="3" id="KW-1185">Reference proteome</keyword>
<accession>A0A699ZPW5</accession>
<dbReference type="EMBL" id="BLLF01002659">
    <property type="protein sequence ID" value="GFH24887.1"/>
    <property type="molecule type" value="Genomic_DNA"/>
</dbReference>
<feature type="region of interest" description="Disordered" evidence="1">
    <location>
        <begin position="247"/>
        <end position="266"/>
    </location>
</feature>
<evidence type="ECO:0000313" key="2">
    <source>
        <dbReference type="EMBL" id="GFH24887.1"/>
    </source>
</evidence>
<gene>
    <name evidence="2" type="ORF">HaLaN_22759</name>
</gene>
<dbReference type="Proteomes" id="UP000485058">
    <property type="component" value="Unassembled WGS sequence"/>
</dbReference>
<protein>
    <submittedName>
        <fullName evidence="2">Uncharacterized protein</fullName>
    </submittedName>
</protein>
<name>A0A699ZPW5_HAELA</name>
<evidence type="ECO:0000256" key="1">
    <source>
        <dbReference type="SAM" id="MobiDB-lite"/>
    </source>
</evidence>
<dbReference type="AlphaFoldDB" id="A0A699ZPW5"/>
<comment type="caution">
    <text evidence="2">The sequence shown here is derived from an EMBL/GenBank/DDBJ whole genome shotgun (WGS) entry which is preliminary data.</text>
</comment>
<feature type="region of interest" description="Disordered" evidence="1">
    <location>
        <begin position="125"/>
        <end position="154"/>
    </location>
</feature>
<proteinExistence type="predicted"/>
<organism evidence="2 3">
    <name type="scientific">Haematococcus lacustris</name>
    <name type="common">Green alga</name>
    <name type="synonym">Haematococcus pluvialis</name>
    <dbReference type="NCBI Taxonomy" id="44745"/>
    <lineage>
        <taxon>Eukaryota</taxon>
        <taxon>Viridiplantae</taxon>
        <taxon>Chlorophyta</taxon>
        <taxon>core chlorophytes</taxon>
        <taxon>Chlorophyceae</taxon>
        <taxon>CS clade</taxon>
        <taxon>Chlamydomonadales</taxon>
        <taxon>Haematococcaceae</taxon>
        <taxon>Haematococcus</taxon>
    </lineage>
</organism>
<reference evidence="2 3" key="1">
    <citation type="submission" date="2020-02" db="EMBL/GenBank/DDBJ databases">
        <title>Draft genome sequence of Haematococcus lacustris strain NIES-144.</title>
        <authorList>
            <person name="Morimoto D."/>
            <person name="Nakagawa S."/>
            <person name="Yoshida T."/>
            <person name="Sawayama S."/>
        </authorList>
    </citation>
    <scope>NUCLEOTIDE SEQUENCE [LARGE SCALE GENOMIC DNA]</scope>
    <source>
        <strain evidence="2 3">NIES-144</strain>
    </source>
</reference>